<feature type="transmembrane region" description="Helical" evidence="1">
    <location>
        <begin position="7"/>
        <end position="26"/>
    </location>
</feature>
<evidence type="ECO:0000313" key="3">
    <source>
        <dbReference type="Proteomes" id="UP000240830"/>
    </source>
</evidence>
<dbReference type="EMBL" id="MTSL01000209">
    <property type="protein sequence ID" value="PJF16678.1"/>
    <property type="molecule type" value="Genomic_DNA"/>
</dbReference>
<gene>
    <name evidence="2" type="ORF">PSACC_03508</name>
</gene>
<evidence type="ECO:0000256" key="1">
    <source>
        <dbReference type="SAM" id="Phobius"/>
    </source>
</evidence>
<reference evidence="2 3" key="1">
    <citation type="submission" date="2016-10" db="EMBL/GenBank/DDBJ databases">
        <title>The genome of Paramicrosporidium saccamoebae is the missing link in understanding Cryptomycota and Microsporidia evolution.</title>
        <authorList>
            <person name="Quandt C.A."/>
            <person name="Beaudet D."/>
            <person name="Corsaro D."/>
            <person name="Michel R."/>
            <person name="Corradi N."/>
            <person name="James T."/>
        </authorList>
    </citation>
    <scope>NUCLEOTIDE SEQUENCE [LARGE SCALE GENOMIC DNA]</scope>
    <source>
        <strain evidence="2 3">KSL3</strain>
    </source>
</reference>
<evidence type="ECO:0000313" key="2">
    <source>
        <dbReference type="EMBL" id="PJF16678.1"/>
    </source>
</evidence>
<accession>A0A2H9TFW9</accession>
<keyword evidence="1" id="KW-0812">Transmembrane</keyword>
<name>A0A2H9TFW9_9FUNG</name>
<organism evidence="2 3">
    <name type="scientific">Paramicrosporidium saccamoebae</name>
    <dbReference type="NCBI Taxonomy" id="1246581"/>
    <lineage>
        <taxon>Eukaryota</taxon>
        <taxon>Fungi</taxon>
        <taxon>Fungi incertae sedis</taxon>
        <taxon>Cryptomycota</taxon>
        <taxon>Cryptomycota incertae sedis</taxon>
        <taxon>Paramicrosporidium</taxon>
    </lineage>
</organism>
<dbReference type="AlphaFoldDB" id="A0A2H9TFW9"/>
<dbReference type="Proteomes" id="UP000240830">
    <property type="component" value="Unassembled WGS sequence"/>
</dbReference>
<keyword evidence="1" id="KW-0472">Membrane</keyword>
<keyword evidence="1" id="KW-1133">Transmembrane helix</keyword>
<comment type="caution">
    <text evidence="2">The sequence shown here is derived from an EMBL/GenBank/DDBJ whole genome shotgun (WGS) entry which is preliminary data.</text>
</comment>
<sequence>MRIHDRIQYLAFAAPHPFYMYLLGQAHPVEGLAPGAIMMLFIVPFFALLAVLKYRAAYHRKVSKRQKGEGDIGSGYSFNVYLRELFLWEAKATPVYSPVLSAVWDLLCSLVIWLLFPPRFAAAYIMFAWLHGIPQVAITGRSWESFIGTDSVVYNCRRYKLIRGGAYQFRLEDENQNILFYPAADFRALVPQGNE</sequence>
<keyword evidence="3" id="KW-1185">Reference proteome</keyword>
<feature type="transmembrane region" description="Helical" evidence="1">
    <location>
        <begin position="32"/>
        <end position="52"/>
    </location>
</feature>
<proteinExistence type="predicted"/>
<protein>
    <submittedName>
        <fullName evidence="2">Uncharacterized protein</fullName>
    </submittedName>
</protein>
<feature type="transmembrane region" description="Helical" evidence="1">
    <location>
        <begin position="95"/>
        <end position="115"/>
    </location>
</feature>